<evidence type="ECO:0000313" key="4">
    <source>
        <dbReference type="EMBL" id="MEE2056225.1"/>
    </source>
</evidence>
<dbReference type="Gene3D" id="2.60.40.2020">
    <property type="match status" value="1"/>
</dbReference>
<sequence>MTHITTGPRDLTVDVGDTIELHLPENTSRDYCWSTTRIGKGLNLRDIRFVPSKNPLPGATSERVFYLRAKRPGTWPLSLRMRRHLDLSAALADMTVTVT</sequence>
<feature type="domain" description="Proteinase inhibitor I42 chagasin" evidence="3">
    <location>
        <begin position="12"/>
        <end position="98"/>
    </location>
</feature>
<dbReference type="InterPro" id="IPR036331">
    <property type="entry name" value="Chagasin-like_sf"/>
</dbReference>
<keyword evidence="1 4" id="KW-0646">Protease inhibitor</keyword>
<dbReference type="SUPFAM" id="SSF141066">
    <property type="entry name" value="ICP-like"/>
    <property type="match status" value="1"/>
</dbReference>
<dbReference type="Pfam" id="PF09394">
    <property type="entry name" value="Inhibitor_I42"/>
    <property type="match status" value="1"/>
</dbReference>
<dbReference type="RefSeq" id="WP_330131521.1">
    <property type="nucleotide sequence ID" value="NZ_JAUTXY010000001.1"/>
</dbReference>
<accession>A0ABU7L3V0</accession>
<comment type="caution">
    <text evidence="4">The sequence shown here is derived from an EMBL/GenBank/DDBJ whole genome shotgun (WGS) entry which is preliminary data.</text>
</comment>
<evidence type="ECO:0000256" key="2">
    <source>
        <dbReference type="ARBA" id="ARBA00022704"/>
    </source>
</evidence>
<keyword evidence="2" id="KW-0789">Thiol protease inhibitor</keyword>
<evidence type="ECO:0000313" key="5">
    <source>
        <dbReference type="Proteomes" id="UP001336020"/>
    </source>
</evidence>
<organism evidence="4 5">
    <name type="scientific">Rhodococcus artemisiae</name>
    <dbReference type="NCBI Taxonomy" id="714159"/>
    <lineage>
        <taxon>Bacteria</taxon>
        <taxon>Bacillati</taxon>
        <taxon>Actinomycetota</taxon>
        <taxon>Actinomycetes</taxon>
        <taxon>Mycobacteriales</taxon>
        <taxon>Nocardiaceae</taxon>
        <taxon>Rhodococcus</taxon>
    </lineage>
</organism>
<dbReference type="Proteomes" id="UP001336020">
    <property type="component" value="Unassembled WGS sequence"/>
</dbReference>
<dbReference type="InterPro" id="IPR018990">
    <property type="entry name" value="Prot_inh_I42_chagasin"/>
</dbReference>
<dbReference type="GO" id="GO:0030414">
    <property type="term" value="F:peptidase inhibitor activity"/>
    <property type="evidence" value="ECO:0007669"/>
    <property type="project" value="UniProtKB-KW"/>
</dbReference>
<evidence type="ECO:0000259" key="3">
    <source>
        <dbReference type="Pfam" id="PF09394"/>
    </source>
</evidence>
<name>A0ABU7L3V0_9NOCA</name>
<reference evidence="4 5" key="1">
    <citation type="submission" date="2023-07" db="EMBL/GenBank/DDBJ databases">
        <authorList>
            <person name="Girao M."/>
            <person name="Carvalho M.F."/>
        </authorList>
    </citation>
    <scope>NUCLEOTIDE SEQUENCE [LARGE SCALE GENOMIC DNA]</scope>
    <source>
        <strain evidence="4 5">YIM65754</strain>
    </source>
</reference>
<evidence type="ECO:0000256" key="1">
    <source>
        <dbReference type="ARBA" id="ARBA00022690"/>
    </source>
</evidence>
<keyword evidence="5" id="KW-1185">Reference proteome</keyword>
<proteinExistence type="predicted"/>
<gene>
    <name evidence="4" type="ORF">Q7514_01615</name>
</gene>
<protein>
    <submittedName>
        <fullName evidence="4">Protease inhibitor I42 family protein</fullName>
    </submittedName>
</protein>
<dbReference type="EMBL" id="JAUTXY010000001">
    <property type="protein sequence ID" value="MEE2056225.1"/>
    <property type="molecule type" value="Genomic_DNA"/>
</dbReference>